<accession>A0A7Y6RFC9</accession>
<dbReference type="CDD" id="cd11363">
    <property type="entry name" value="RNase_PH_PNPase_1"/>
    <property type="match status" value="1"/>
</dbReference>
<dbReference type="PROSITE" id="PS50084">
    <property type="entry name" value="KH_TYPE_1"/>
    <property type="match status" value="1"/>
</dbReference>
<feature type="binding site" evidence="9">
    <location>
        <position position="497"/>
    </location>
    <ligand>
        <name>Mg(2+)</name>
        <dbReference type="ChEBI" id="CHEBI:18420"/>
    </ligand>
</feature>
<name>A0A7Y6RFC9_9GAMM</name>
<evidence type="ECO:0000256" key="9">
    <source>
        <dbReference type="HAMAP-Rule" id="MF_01595"/>
    </source>
</evidence>
<dbReference type="GO" id="GO:0006396">
    <property type="term" value="P:RNA processing"/>
    <property type="evidence" value="ECO:0007669"/>
    <property type="project" value="InterPro"/>
</dbReference>
<comment type="cofactor">
    <cofactor evidence="9">
        <name>Mg(2+)</name>
        <dbReference type="ChEBI" id="CHEBI:18420"/>
    </cofactor>
</comment>
<dbReference type="GO" id="GO:0000287">
    <property type="term" value="F:magnesium ion binding"/>
    <property type="evidence" value="ECO:0007669"/>
    <property type="project" value="UniProtKB-UniRule"/>
</dbReference>
<dbReference type="Pfam" id="PF00575">
    <property type="entry name" value="S1"/>
    <property type="match status" value="1"/>
</dbReference>
<dbReference type="GO" id="GO:0006402">
    <property type="term" value="P:mRNA catabolic process"/>
    <property type="evidence" value="ECO:0007669"/>
    <property type="project" value="UniProtKB-UniRule"/>
</dbReference>
<gene>
    <name evidence="9 11" type="primary">pnp</name>
    <name evidence="11" type="ORF">HUO07_15455</name>
</gene>
<dbReference type="GO" id="GO:0003723">
    <property type="term" value="F:RNA binding"/>
    <property type="evidence" value="ECO:0007669"/>
    <property type="project" value="UniProtKB-UniRule"/>
</dbReference>
<reference evidence="11 12" key="1">
    <citation type="submission" date="2020-06" db="EMBL/GenBank/DDBJ databases">
        <title>Halomonas sp. QX-1 draft genome sequence.</title>
        <authorList>
            <person name="Qiu X."/>
        </authorList>
    </citation>
    <scope>NUCLEOTIDE SEQUENCE [LARGE SCALE GENOMIC DNA]</scope>
    <source>
        <strain evidence="11 12">QX-1</strain>
    </source>
</reference>
<dbReference type="GO" id="GO:0004654">
    <property type="term" value="F:polyribonucleotide nucleotidyltransferase activity"/>
    <property type="evidence" value="ECO:0007669"/>
    <property type="project" value="UniProtKB-UniRule"/>
</dbReference>
<comment type="subunit">
    <text evidence="9">Component of the RNA degradosome, which is a multiprotein complex involved in RNA processing and mRNA degradation.</text>
</comment>
<dbReference type="InterPro" id="IPR004088">
    <property type="entry name" value="KH_dom_type_1"/>
</dbReference>
<dbReference type="InterPro" id="IPR012162">
    <property type="entry name" value="PNPase"/>
</dbReference>
<dbReference type="InterPro" id="IPR003029">
    <property type="entry name" value="S1_domain"/>
</dbReference>
<keyword evidence="3 9" id="KW-0963">Cytoplasm</keyword>
<dbReference type="InterPro" id="IPR015847">
    <property type="entry name" value="ExoRNase_PH_dom2"/>
</dbReference>
<dbReference type="EMBL" id="JABWCV010000019">
    <property type="protein sequence ID" value="NVF15564.1"/>
    <property type="molecule type" value="Genomic_DNA"/>
</dbReference>
<dbReference type="PANTHER" id="PTHR11252:SF0">
    <property type="entry name" value="POLYRIBONUCLEOTIDE NUCLEOTIDYLTRANSFERASE 1, MITOCHONDRIAL"/>
    <property type="match status" value="1"/>
</dbReference>
<comment type="catalytic activity">
    <reaction evidence="9">
        <text>RNA(n+1) + phosphate = RNA(n) + a ribonucleoside 5'-diphosphate</text>
        <dbReference type="Rhea" id="RHEA:22096"/>
        <dbReference type="Rhea" id="RHEA-COMP:14527"/>
        <dbReference type="Rhea" id="RHEA-COMP:17342"/>
        <dbReference type="ChEBI" id="CHEBI:43474"/>
        <dbReference type="ChEBI" id="CHEBI:57930"/>
        <dbReference type="ChEBI" id="CHEBI:140395"/>
        <dbReference type="EC" id="2.7.7.8"/>
    </reaction>
</comment>
<dbReference type="InterPro" id="IPR012340">
    <property type="entry name" value="NA-bd_OB-fold"/>
</dbReference>
<comment type="caution">
    <text evidence="11">The sequence shown here is derived from an EMBL/GenBank/DDBJ whole genome shotgun (WGS) entry which is preliminary data.</text>
</comment>
<evidence type="ECO:0000313" key="12">
    <source>
        <dbReference type="Proteomes" id="UP000589984"/>
    </source>
</evidence>
<dbReference type="GO" id="GO:0000175">
    <property type="term" value="F:3'-5'-RNA exonuclease activity"/>
    <property type="evidence" value="ECO:0007669"/>
    <property type="project" value="TreeGrafter"/>
</dbReference>
<dbReference type="PIRSF" id="PIRSF005499">
    <property type="entry name" value="PNPase"/>
    <property type="match status" value="1"/>
</dbReference>
<evidence type="ECO:0000256" key="5">
    <source>
        <dbReference type="ARBA" id="ARBA00022695"/>
    </source>
</evidence>
<dbReference type="AlphaFoldDB" id="A0A7Y6RFC9"/>
<evidence type="ECO:0000256" key="7">
    <source>
        <dbReference type="ARBA" id="ARBA00022842"/>
    </source>
</evidence>
<dbReference type="PROSITE" id="PS50126">
    <property type="entry name" value="S1"/>
    <property type="match status" value="1"/>
</dbReference>
<dbReference type="RefSeq" id="WP_176304300.1">
    <property type="nucleotide sequence ID" value="NZ_JABWCV010000019.1"/>
</dbReference>
<dbReference type="SUPFAM" id="SSF50249">
    <property type="entry name" value="Nucleic acid-binding proteins"/>
    <property type="match status" value="1"/>
</dbReference>
<dbReference type="HAMAP" id="MF_01595">
    <property type="entry name" value="PNPase"/>
    <property type="match status" value="1"/>
</dbReference>
<evidence type="ECO:0000256" key="4">
    <source>
        <dbReference type="ARBA" id="ARBA00022679"/>
    </source>
</evidence>
<dbReference type="CDD" id="cd02393">
    <property type="entry name" value="KH-I_PNPase"/>
    <property type="match status" value="1"/>
</dbReference>
<sequence>MLKEVAVNPVKKTFQYGRSTVTLETGRIARQATGAVMVTMDDTVVLCTVVARKEANPSQPFFPLSVHYQEKTYAVGKIPGGFFKREGRPTEKETLTSRLIDRPIRPLFPKGFMNEVQVVCTVLSTDRNHDPDIAALLGTSAALSISGVPFSGPIGAARVGFNEEQGYFLNPTVEELATSELDMVVAGTEKAVLMVESEAKELLEDEMLGAVLFGHQEMQVAISAINELVAEAGKPRWEWQAAEENVALKAAMADAFEAKVGDAYRITDKMQRQDALAELKAQAIEQLAADEGEPVNDKFSKDDVKSAFAGLEKRVVRSRVVKGEPRIDGRDNQTVRPLAIEVGVLPKAHGSAIFTRGETQAIAVATLGTLRDSQLIESLEGERKDRFMLHYNFPPYSVGEAGFMGGPKRREIGHGRLARRGIQAMLPSEDVFPYTIRVVSEITESNGSSSMASVCGSSLALMDAGVPLKAPVAGIAMGLVKDEDGYAVLTDILGDEDHLGDMDFKVAGSEEGITALQMDIKIEGINEEIMELALQQALTARLSILEQMNVVISQSRSDVSDNAPSMATIKIDPDKIRDVIGKGGATIRKICEDTGASIDLDDDGTVRIYAEDKAAAKRAIDTVLAITAEAEIGKLYNGKVVRIADFGAFVNIMPGTDGLVHISQIVAERVNNVRDFLNEGDDVIVKVLDIDNRNRVKLSMKEITEEEKAAFAAEATEAEATI</sequence>
<dbReference type="FunFam" id="3.30.230.70:FF:000002">
    <property type="entry name" value="Polyribonucleotide nucleotidyltransferase"/>
    <property type="match status" value="1"/>
</dbReference>
<dbReference type="FunFam" id="3.30.1370.10:FF:000001">
    <property type="entry name" value="Polyribonucleotide nucleotidyltransferase"/>
    <property type="match status" value="1"/>
</dbReference>
<dbReference type="Gene3D" id="2.40.50.140">
    <property type="entry name" value="Nucleic acid-binding proteins"/>
    <property type="match status" value="1"/>
</dbReference>
<keyword evidence="6 9" id="KW-0479">Metal-binding</keyword>
<proteinExistence type="inferred from homology"/>
<dbReference type="Pfam" id="PF00013">
    <property type="entry name" value="KH_1"/>
    <property type="match status" value="1"/>
</dbReference>
<dbReference type="Pfam" id="PF03726">
    <property type="entry name" value="PNPase"/>
    <property type="match status" value="1"/>
</dbReference>
<dbReference type="InterPro" id="IPR036345">
    <property type="entry name" value="ExoRNase_PH_dom2_sf"/>
</dbReference>
<dbReference type="InterPro" id="IPR036612">
    <property type="entry name" value="KH_dom_type_1_sf"/>
</dbReference>
<comment type="function">
    <text evidence="9">Involved in mRNA degradation. Catalyzes the phosphorolysis of single-stranded polyribonucleotides processively in the 3'- to 5'-direction.</text>
</comment>
<protein>
    <recommendedName>
        <fullName evidence="9">Polyribonucleotide nucleotidyltransferase</fullName>
        <ecNumber evidence="9">2.7.7.8</ecNumber>
    </recommendedName>
    <alternativeName>
        <fullName evidence="9">Polynucleotide phosphorylase</fullName>
        <shortName evidence="9">PNPase</shortName>
    </alternativeName>
</protein>
<dbReference type="SMART" id="SM00316">
    <property type="entry name" value="S1"/>
    <property type="match status" value="1"/>
</dbReference>
<dbReference type="NCBIfam" id="TIGR03591">
    <property type="entry name" value="polynuc_phos"/>
    <property type="match status" value="1"/>
</dbReference>
<dbReference type="FunFam" id="2.40.50.140:FF:000023">
    <property type="entry name" value="Polyribonucleotide nucleotidyltransferase"/>
    <property type="match status" value="1"/>
</dbReference>
<evidence type="ECO:0000256" key="3">
    <source>
        <dbReference type="ARBA" id="ARBA00022490"/>
    </source>
</evidence>
<dbReference type="NCBIfam" id="NF008805">
    <property type="entry name" value="PRK11824.1"/>
    <property type="match status" value="1"/>
</dbReference>
<evidence type="ECO:0000259" key="10">
    <source>
        <dbReference type="PROSITE" id="PS50126"/>
    </source>
</evidence>
<feature type="binding site" evidence="9">
    <location>
        <position position="503"/>
    </location>
    <ligand>
        <name>Mg(2+)</name>
        <dbReference type="ChEBI" id="CHEBI:18420"/>
    </ligand>
</feature>
<evidence type="ECO:0000256" key="6">
    <source>
        <dbReference type="ARBA" id="ARBA00022723"/>
    </source>
</evidence>
<dbReference type="Pfam" id="PF01138">
    <property type="entry name" value="RNase_PH"/>
    <property type="match status" value="2"/>
</dbReference>
<dbReference type="InterPro" id="IPR027408">
    <property type="entry name" value="PNPase/RNase_PH_dom_sf"/>
</dbReference>
<dbReference type="GO" id="GO:0005829">
    <property type="term" value="C:cytosol"/>
    <property type="evidence" value="ECO:0007669"/>
    <property type="project" value="TreeGrafter"/>
</dbReference>
<dbReference type="Gene3D" id="3.30.230.70">
    <property type="entry name" value="GHMP Kinase, N-terminal domain"/>
    <property type="match status" value="2"/>
</dbReference>
<dbReference type="CDD" id="cd11364">
    <property type="entry name" value="RNase_PH_PNPase_2"/>
    <property type="match status" value="1"/>
</dbReference>
<dbReference type="Pfam" id="PF03725">
    <property type="entry name" value="RNase_PH_C"/>
    <property type="match status" value="2"/>
</dbReference>
<dbReference type="Proteomes" id="UP000589984">
    <property type="component" value="Unassembled WGS sequence"/>
</dbReference>
<keyword evidence="5 9" id="KW-0548">Nucleotidyltransferase</keyword>
<keyword evidence="12" id="KW-1185">Reference proteome</keyword>
<dbReference type="InterPro" id="IPR015848">
    <property type="entry name" value="PNPase_PH_RNA-bd_bac/org-type"/>
</dbReference>
<dbReference type="PANTHER" id="PTHR11252">
    <property type="entry name" value="POLYRIBONUCLEOTIDE NUCLEOTIDYLTRANSFERASE"/>
    <property type="match status" value="1"/>
</dbReference>
<dbReference type="InterPro" id="IPR020568">
    <property type="entry name" value="Ribosomal_Su5_D2-typ_SF"/>
</dbReference>
<comment type="subcellular location">
    <subcellularLocation>
        <location evidence="1 9">Cytoplasm</location>
    </subcellularLocation>
</comment>
<dbReference type="SMART" id="SM00322">
    <property type="entry name" value="KH"/>
    <property type="match status" value="1"/>
</dbReference>
<dbReference type="Gene3D" id="3.30.1370.10">
    <property type="entry name" value="K Homology domain, type 1"/>
    <property type="match status" value="1"/>
</dbReference>
<keyword evidence="8 9" id="KW-0694">RNA-binding</keyword>
<dbReference type="EC" id="2.7.7.8" evidence="9"/>
<keyword evidence="4 9" id="KW-0808">Transferase</keyword>
<dbReference type="SUPFAM" id="SSF54211">
    <property type="entry name" value="Ribosomal protein S5 domain 2-like"/>
    <property type="match status" value="2"/>
</dbReference>
<evidence type="ECO:0000256" key="8">
    <source>
        <dbReference type="ARBA" id="ARBA00022884"/>
    </source>
</evidence>
<dbReference type="InterPro" id="IPR004087">
    <property type="entry name" value="KH_dom"/>
</dbReference>
<dbReference type="InterPro" id="IPR001247">
    <property type="entry name" value="ExoRNase_PH_dom1"/>
</dbReference>
<evidence type="ECO:0000313" key="11">
    <source>
        <dbReference type="EMBL" id="NVF15564.1"/>
    </source>
</evidence>
<dbReference type="SUPFAM" id="SSF55666">
    <property type="entry name" value="Ribonuclease PH domain 2-like"/>
    <property type="match status" value="2"/>
</dbReference>
<keyword evidence="7 9" id="KW-0460">Magnesium</keyword>
<evidence type="ECO:0000256" key="2">
    <source>
        <dbReference type="ARBA" id="ARBA00007404"/>
    </source>
</evidence>
<organism evidence="11 12">
    <name type="scientific">Vreelandella maris</name>
    <dbReference type="NCBI Taxonomy" id="2729617"/>
    <lineage>
        <taxon>Bacteria</taxon>
        <taxon>Pseudomonadati</taxon>
        <taxon>Pseudomonadota</taxon>
        <taxon>Gammaproteobacteria</taxon>
        <taxon>Oceanospirillales</taxon>
        <taxon>Halomonadaceae</taxon>
        <taxon>Vreelandella</taxon>
    </lineage>
</organism>
<dbReference type="FunFam" id="3.30.230.70:FF:000001">
    <property type="entry name" value="Polyribonucleotide nucleotidyltransferase"/>
    <property type="match status" value="1"/>
</dbReference>
<dbReference type="CDD" id="cd04472">
    <property type="entry name" value="S1_PNPase"/>
    <property type="match status" value="1"/>
</dbReference>
<dbReference type="SUPFAM" id="SSF54791">
    <property type="entry name" value="Eukaryotic type KH-domain (KH-domain type I)"/>
    <property type="match status" value="1"/>
</dbReference>
<evidence type="ECO:0000256" key="1">
    <source>
        <dbReference type="ARBA" id="ARBA00004496"/>
    </source>
</evidence>
<feature type="domain" description="S1 motif" evidence="10">
    <location>
        <begin position="633"/>
        <end position="701"/>
    </location>
</feature>
<comment type="similarity">
    <text evidence="2 9">Belongs to the polyribonucleotide nucleotidyltransferase family.</text>
</comment>